<protein>
    <submittedName>
        <fullName evidence="1">Uncharacterized protein</fullName>
    </submittedName>
</protein>
<keyword evidence="2" id="KW-1185">Reference proteome</keyword>
<proteinExistence type="predicted"/>
<evidence type="ECO:0000313" key="2">
    <source>
        <dbReference type="Proteomes" id="UP000685013"/>
    </source>
</evidence>
<organism evidence="1 2">
    <name type="scientific">Cucurbita argyrosperma subsp. sororia</name>
    <dbReference type="NCBI Taxonomy" id="37648"/>
    <lineage>
        <taxon>Eukaryota</taxon>
        <taxon>Viridiplantae</taxon>
        <taxon>Streptophyta</taxon>
        <taxon>Embryophyta</taxon>
        <taxon>Tracheophyta</taxon>
        <taxon>Spermatophyta</taxon>
        <taxon>Magnoliopsida</taxon>
        <taxon>eudicotyledons</taxon>
        <taxon>Gunneridae</taxon>
        <taxon>Pentapetalae</taxon>
        <taxon>rosids</taxon>
        <taxon>fabids</taxon>
        <taxon>Cucurbitales</taxon>
        <taxon>Cucurbitaceae</taxon>
        <taxon>Cucurbiteae</taxon>
        <taxon>Cucurbita</taxon>
    </lineage>
</organism>
<dbReference type="EMBL" id="JAGKQH010000004">
    <property type="protein sequence ID" value="KAG6601154.1"/>
    <property type="molecule type" value="Genomic_DNA"/>
</dbReference>
<dbReference type="Proteomes" id="UP000685013">
    <property type="component" value="Chromosome 4"/>
</dbReference>
<reference evidence="1 2" key="1">
    <citation type="journal article" date="2021" name="Hortic Res">
        <title>The domestication of Cucurbita argyrosperma as revealed by the genome of its wild relative.</title>
        <authorList>
            <person name="Barrera-Redondo J."/>
            <person name="Sanchez-de la Vega G."/>
            <person name="Aguirre-Liguori J.A."/>
            <person name="Castellanos-Morales G."/>
            <person name="Gutierrez-Guerrero Y.T."/>
            <person name="Aguirre-Dugua X."/>
            <person name="Aguirre-Planter E."/>
            <person name="Tenaillon M.I."/>
            <person name="Lira-Saade R."/>
            <person name="Eguiarte L.E."/>
        </authorList>
    </citation>
    <scope>NUCLEOTIDE SEQUENCE [LARGE SCALE GENOMIC DNA]</scope>
    <source>
        <strain evidence="1">JBR-2021</strain>
    </source>
</reference>
<name>A0AAV6NSU8_9ROSI</name>
<accession>A0AAV6NSU8</accession>
<evidence type="ECO:0000313" key="1">
    <source>
        <dbReference type="EMBL" id="KAG6601154.1"/>
    </source>
</evidence>
<dbReference type="AlphaFoldDB" id="A0AAV6NSU8"/>
<comment type="caution">
    <text evidence="1">The sequence shown here is derived from an EMBL/GenBank/DDBJ whole genome shotgun (WGS) entry which is preliminary data.</text>
</comment>
<sequence>MKACEEHSSSELCIDFLQPQGMIQRGHSSTEKIYILADRLISGIEEDSLKRISSENLKQEKKIITSIFSCNLRSILGSSLALKYSTSKSNSDKFPKIDGQKRLQKMGLFRYFPLICLRVSDSEQDADMDAIVPRVKLSCFIHWARVSTSIEVVEGPSDVEWRKTRQL</sequence>
<gene>
    <name evidence="1" type="ORF">SDJN03_06387</name>
</gene>
<feature type="non-terminal residue" evidence="1">
    <location>
        <position position="1"/>
    </location>
</feature>